<dbReference type="Pfam" id="PF03313">
    <property type="entry name" value="SDH_alpha"/>
    <property type="match status" value="1"/>
</dbReference>
<dbReference type="EMBL" id="FQZS01000004">
    <property type="protein sequence ID" value="SHI50518.1"/>
    <property type="molecule type" value="Genomic_DNA"/>
</dbReference>
<dbReference type="Proteomes" id="UP000184442">
    <property type="component" value="Unassembled WGS sequence"/>
</dbReference>
<gene>
    <name evidence="3" type="ORF">SAMN02745176_00466</name>
</gene>
<dbReference type="InterPro" id="IPR005130">
    <property type="entry name" value="Ser_deHydtase-like_asu"/>
</dbReference>
<evidence type="ECO:0000313" key="4">
    <source>
        <dbReference type="Proteomes" id="UP000184442"/>
    </source>
</evidence>
<comment type="similarity">
    <text evidence="1">Belongs to the UPF0597 family.</text>
</comment>
<evidence type="ECO:0000313" key="3">
    <source>
        <dbReference type="EMBL" id="SHI50518.1"/>
    </source>
</evidence>
<dbReference type="InterPro" id="IPR021144">
    <property type="entry name" value="UPF0597"/>
</dbReference>
<feature type="domain" description="Serine dehydratase-like alpha subunit" evidence="2">
    <location>
        <begin position="89"/>
        <end position="420"/>
    </location>
</feature>
<dbReference type="AlphaFoldDB" id="A0A1M6BPP7"/>
<dbReference type="PANTHER" id="PTHR30501">
    <property type="entry name" value="UPF0597 PROTEIN YHAM"/>
    <property type="match status" value="1"/>
</dbReference>
<keyword evidence="4" id="KW-1185">Reference proteome</keyword>
<dbReference type="OrthoDB" id="41906at2"/>
<dbReference type="GO" id="GO:0019450">
    <property type="term" value="P:L-cysteine catabolic process to pyruvate"/>
    <property type="evidence" value="ECO:0007669"/>
    <property type="project" value="TreeGrafter"/>
</dbReference>
<dbReference type="PIRSF" id="PIRSF006054">
    <property type="entry name" value="UCP006054"/>
    <property type="match status" value="1"/>
</dbReference>
<proteinExistence type="inferred from homology"/>
<dbReference type="RefSeq" id="WP_073024115.1">
    <property type="nucleotide sequence ID" value="NZ_FQZS01000004.1"/>
</dbReference>
<protein>
    <recommendedName>
        <fullName evidence="1">UPF0597 protein SAMN02745176_00466</fullName>
    </recommendedName>
</protein>
<organism evidence="3 4">
    <name type="scientific">Lutispora thermophila DSM 19022</name>
    <dbReference type="NCBI Taxonomy" id="1122184"/>
    <lineage>
        <taxon>Bacteria</taxon>
        <taxon>Bacillati</taxon>
        <taxon>Bacillota</taxon>
        <taxon>Clostridia</taxon>
        <taxon>Lutisporales</taxon>
        <taxon>Lutisporaceae</taxon>
        <taxon>Lutispora</taxon>
    </lineage>
</organism>
<evidence type="ECO:0000259" key="2">
    <source>
        <dbReference type="Pfam" id="PF03313"/>
    </source>
</evidence>
<reference evidence="3 4" key="1">
    <citation type="submission" date="2016-11" db="EMBL/GenBank/DDBJ databases">
        <authorList>
            <person name="Jaros S."/>
            <person name="Januszkiewicz K."/>
            <person name="Wedrychowicz H."/>
        </authorList>
    </citation>
    <scope>NUCLEOTIDE SEQUENCE [LARGE SCALE GENOMIC DNA]</scope>
    <source>
        <strain evidence="3 4">DSM 19022</strain>
    </source>
</reference>
<evidence type="ECO:0000256" key="1">
    <source>
        <dbReference type="HAMAP-Rule" id="MF_01845"/>
    </source>
</evidence>
<name>A0A1M6BPP7_9FIRM</name>
<accession>A0A1M6BPP7</accession>
<dbReference type="STRING" id="1122184.SAMN02745176_00466"/>
<dbReference type="PANTHER" id="PTHR30501:SF2">
    <property type="entry name" value="UPF0597 PROTEIN YHAM"/>
    <property type="match status" value="1"/>
</dbReference>
<dbReference type="HAMAP" id="MF_01845">
    <property type="entry name" value="UPF0597"/>
    <property type="match status" value="1"/>
</dbReference>
<dbReference type="GO" id="GO:0080146">
    <property type="term" value="F:L-cysteine desulfhydrase activity"/>
    <property type="evidence" value="ECO:0007669"/>
    <property type="project" value="TreeGrafter"/>
</dbReference>
<sequence length="428" mass="45710">MLTNEVCENYVMILKNELVEALGCTEPIAIAYAAAKAKAVLGKQPKRMEIGCSGNIVKNVKGVVVPNTGGLIGIGAAAIAGVIGGDPDKELQVLESVKEEDHKEIRRLLNEDYCSVYHLKGVENLYIEAKVYSDDESAEVCISDSHTNIIRIVKNGQVIFEKQNEIHKKTSTGDRSLLNIKDIVEFADTVDLDEYKLRDLLRNQIEKNTAIAEEGLKNDYGVSVGKTLLKYYGNDVKVRAKAKAAAGSDARMSGCSLPVVINSGSGNQGITVTLPVVEYARELKVSEEKLMRALLISNLVSIHQKSLIGKLSAYCGAVSAATGSAAAITYLHGGDYEAISKTIINTTANVSGIVCDGAKPSCAAKIAAAVDAGILGHQLSTEGKVFRSGEGLVKDGVEATIKSIGRLGRKGMERTDVEIINIMLDKEA</sequence>